<feature type="non-terminal residue" evidence="3">
    <location>
        <position position="1"/>
    </location>
</feature>
<keyword evidence="2" id="KW-0812">Transmembrane</keyword>
<comment type="caution">
    <text evidence="3">The sequence shown here is derived from an EMBL/GenBank/DDBJ whole genome shotgun (WGS) entry which is preliminary data.</text>
</comment>
<dbReference type="VEuPathDB" id="FungiDB:PABG_04748"/>
<dbReference type="VEuPathDB" id="FungiDB:PADG_05375"/>
<dbReference type="AlphaFoldDB" id="A0A1D2J4G0"/>
<feature type="region of interest" description="Disordered" evidence="1">
    <location>
        <begin position="379"/>
        <end position="401"/>
    </location>
</feature>
<evidence type="ECO:0000313" key="3">
    <source>
        <dbReference type="EMBL" id="ODH13179.1"/>
    </source>
</evidence>
<keyword evidence="2" id="KW-1133">Transmembrane helix</keyword>
<evidence type="ECO:0000256" key="2">
    <source>
        <dbReference type="SAM" id="Phobius"/>
    </source>
</evidence>
<evidence type="ECO:0000313" key="4">
    <source>
        <dbReference type="Proteomes" id="UP000242814"/>
    </source>
</evidence>
<name>A0A1D2J4G0_PARBR</name>
<dbReference type="EMBL" id="LZYO01000557">
    <property type="protein sequence ID" value="ODH13179.1"/>
    <property type="molecule type" value="Genomic_DNA"/>
</dbReference>
<dbReference type="Proteomes" id="UP000242814">
    <property type="component" value="Unassembled WGS sequence"/>
</dbReference>
<organism evidence="3 4">
    <name type="scientific">Paracoccidioides brasiliensis</name>
    <dbReference type="NCBI Taxonomy" id="121759"/>
    <lineage>
        <taxon>Eukaryota</taxon>
        <taxon>Fungi</taxon>
        <taxon>Dikarya</taxon>
        <taxon>Ascomycota</taxon>
        <taxon>Pezizomycotina</taxon>
        <taxon>Eurotiomycetes</taxon>
        <taxon>Eurotiomycetidae</taxon>
        <taxon>Onygenales</taxon>
        <taxon>Ajellomycetaceae</taxon>
        <taxon>Paracoccidioides</taxon>
    </lineage>
</organism>
<dbReference type="PANTHER" id="PTHR34144:SF8">
    <property type="entry name" value="GLYCOSYLTRANSFERASE FAMILY 69 PROTEIN"/>
    <property type="match status" value="1"/>
</dbReference>
<dbReference type="InterPro" id="IPR021047">
    <property type="entry name" value="Mannosyltransferase_CMT1"/>
</dbReference>
<feature type="transmembrane region" description="Helical" evidence="2">
    <location>
        <begin position="103"/>
        <end position="124"/>
    </location>
</feature>
<keyword evidence="2" id="KW-0472">Membrane</keyword>
<reference evidence="3 4" key="1">
    <citation type="submission" date="2016-06" db="EMBL/GenBank/DDBJ databases">
        <authorList>
            <person name="Kjaerup R.B."/>
            <person name="Dalgaard T.S."/>
            <person name="Juul-Madsen H.R."/>
        </authorList>
    </citation>
    <scope>NUCLEOTIDE SEQUENCE [LARGE SCALE GENOMIC DNA]</scope>
    <source>
        <strain evidence="3 4">Pb300</strain>
    </source>
</reference>
<sequence length="561" mass="63938">TPAAPVILRARDMSPRLLHPDEYELVSRSSLDSRDSFDLDAADFESHPTTSRSYLHTPPSLISRLLSFLPFVRRHPPRGRTREVAWKKRNHAGFRCRLFPRRLCFISFSFSGLILVLALLTALLRPSYTYPPAHYYTLRQAALNTKSPGAGNPRNEKVFVAASLYDRDGELARGRWGENVLQLIRLLGNDNVFLSIYENDSGPEGETALNELEGRVECKKSIVYEEHMDRTSLPHIRLVDGSERIKRVAYLAEVRNRALLPLNDPANGRFDKLLYLNDIVFDPIDALQLLFSTNADKDGKARYRAACAVDFINPFKFYDTFATRDLEGYSMGVPFYPWFSSAGKAESRHDVLDQKDAIRVRSCWGGMVAFDAKFFQRRETPEEEQGERKNKHKADRRTPTSLVPRRSSVMKFRAEPDTYWDASECCLIHADIQRPPYEFKDGEPVDTEIYMNPYVRVAYDTRTLSWLGVTKRFERLYSIANAVINAVAGMPKFNPRRAEIAGEEVEEKVWVLKGADGEGSYEMIKRKAGTGGFCGRRDLQVMVSNPKKGEKNWETVPVPSG</sequence>
<proteinExistence type="predicted"/>
<evidence type="ECO:0000256" key="1">
    <source>
        <dbReference type="SAM" id="MobiDB-lite"/>
    </source>
</evidence>
<accession>A0A1D2J4G0</accession>
<protein>
    <recommendedName>
        <fullName evidence="5">Glycosyltransferase family 69 protein</fullName>
    </recommendedName>
</protein>
<dbReference type="PANTHER" id="PTHR34144">
    <property type="entry name" value="CHROMOSOME 8, WHOLE GENOME SHOTGUN SEQUENCE"/>
    <property type="match status" value="1"/>
</dbReference>
<dbReference type="Pfam" id="PF11735">
    <property type="entry name" value="CAP59_mtransfer"/>
    <property type="match status" value="1"/>
</dbReference>
<gene>
    <name evidence="3" type="ORF">ACO22_07522</name>
</gene>
<evidence type="ECO:0008006" key="5">
    <source>
        <dbReference type="Google" id="ProtNLM"/>
    </source>
</evidence>